<gene>
    <name evidence="2" type="ORF">GCM10025867_35810</name>
</gene>
<dbReference type="Pfam" id="PF01177">
    <property type="entry name" value="Asp_Glu_race"/>
    <property type="match status" value="1"/>
</dbReference>
<dbReference type="PANTHER" id="PTHR28047">
    <property type="entry name" value="PROTEIN DCG1"/>
    <property type="match status" value="1"/>
</dbReference>
<reference evidence="3" key="1">
    <citation type="journal article" date="2019" name="Int. J. Syst. Evol. Microbiol.">
        <title>The Global Catalogue of Microorganisms (GCM) 10K type strain sequencing project: providing services to taxonomists for standard genome sequencing and annotation.</title>
        <authorList>
            <consortium name="The Broad Institute Genomics Platform"/>
            <consortium name="The Broad Institute Genome Sequencing Center for Infectious Disease"/>
            <person name="Wu L."/>
            <person name="Ma J."/>
        </authorList>
    </citation>
    <scope>NUCLEOTIDE SEQUENCE [LARGE SCALE GENOMIC DNA]</scope>
    <source>
        <strain evidence="3">NBRC 108728</strain>
    </source>
</reference>
<proteinExistence type="inferred from homology"/>
<dbReference type="EMBL" id="AP027732">
    <property type="protein sequence ID" value="BDZ51340.1"/>
    <property type="molecule type" value="Genomic_DNA"/>
</dbReference>
<dbReference type="InterPro" id="IPR015942">
    <property type="entry name" value="Asp/Glu/hydantoin_racemase"/>
</dbReference>
<dbReference type="Gene3D" id="3.40.50.12500">
    <property type="match status" value="1"/>
</dbReference>
<dbReference type="RefSeq" id="WP_286344120.1">
    <property type="nucleotide sequence ID" value="NZ_AP027732.1"/>
</dbReference>
<keyword evidence="3" id="KW-1185">Reference proteome</keyword>
<dbReference type="InterPro" id="IPR053714">
    <property type="entry name" value="Iso_Racemase_Enz_sf"/>
</dbReference>
<sequence length="154" mass="15284">MLAILVGHRFGVVTTMPSAVAPIEHSLAAAGLDSRSVGVRAAQIPVLDAATDLVATAEALAVHGRELVAAGADVLVLGCAGFAGLDLLVENLTGVPAIDGVAAAVTLCEALVSLGKTTSKAGPYATPSATKRRPGWPISVASARVDATEGAQHA</sequence>
<accession>A0ABM8GSE9</accession>
<protein>
    <recommendedName>
        <fullName evidence="4">Hydantoin racemase</fullName>
    </recommendedName>
</protein>
<comment type="similarity">
    <text evidence="1">Belongs to the HyuE racemase family.</text>
</comment>
<evidence type="ECO:0000256" key="1">
    <source>
        <dbReference type="ARBA" id="ARBA00038414"/>
    </source>
</evidence>
<dbReference type="InterPro" id="IPR052186">
    <property type="entry name" value="Hydantoin_racemase-like"/>
</dbReference>
<organism evidence="2 3">
    <name type="scientific">Frondihabitans sucicola</name>
    <dbReference type="NCBI Taxonomy" id="1268041"/>
    <lineage>
        <taxon>Bacteria</taxon>
        <taxon>Bacillati</taxon>
        <taxon>Actinomycetota</taxon>
        <taxon>Actinomycetes</taxon>
        <taxon>Micrococcales</taxon>
        <taxon>Microbacteriaceae</taxon>
        <taxon>Frondihabitans</taxon>
    </lineage>
</organism>
<dbReference type="PANTHER" id="PTHR28047:SF5">
    <property type="entry name" value="PROTEIN DCG1"/>
    <property type="match status" value="1"/>
</dbReference>
<name>A0ABM8GSE9_9MICO</name>
<evidence type="ECO:0000313" key="3">
    <source>
        <dbReference type="Proteomes" id="UP001321486"/>
    </source>
</evidence>
<dbReference type="Proteomes" id="UP001321486">
    <property type="component" value="Chromosome"/>
</dbReference>
<evidence type="ECO:0008006" key="4">
    <source>
        <dbReference type="Google" id="ProtNLM"/>
    </source>
</evidence>
<evidence type="ECO:0000313" key="2">
    <source>
        <dbReference type="EMBL" id="BDZ51340.1"/>
    </source>
</evidence>